<proteinExistence type="predicted"/>
<name>A0A0L0GB47_9EUKA</name>
<reference evidence="2 3" key="1">
    <citation type="submission" date="2011-02" db="EMBL/GenBank/DDBJ databases">
        <title>The Genome Sequence of Sphaeroforma arctica JP610.</title>
        <authorList>
            <consortium name="The Broad Institute Genome Sequencing Platform"/>
            <person name="Russ C."/>
            <person name="Cuomo C."/>
            <person name="Young S.K."/>
            <person name="Zeng Q."/>
            <person name="Gargeya S."/>
            <person name="Alvarado L."/>
            <person name="Berlin A."/>
            <person name="Chapman S.B."/>
            <person name="Chen Z."/>
            <person name="Freedman E."/>
            <person name="Gellesch M."/>
            <person name="Goldberg J."/>
            <person name="Griggs A."/>
            <person name="Gujja S."/>
            <person name="Heilman E."/>
            <person name="Heiman D."/>
            <person name="Howarth C."/>
            <person name="Mehta T."/>
            <person name="Neiman D."/>
            <person name="Pearson M."/>
            <person name="Roberts A."/>
            <person name="Saif S."/>
            <person name="Shea T."/>
            <person name="Shenoy N."/>
            <person name="Sisk P."/>
            <person name="Stolte C."/>
            <person name="Sykes S."/>
            <person name="White J."/>
            <person name="Yandava C."/>
            <person name="Burger G."/>
            <person name="Gray M.W."/>
            <person name="Holland P.W.H."/>
            <person name="King N."/>
            <person name="Lang F.B.F."/>
            <person name="Roger A.J."/>
            <person name="Ruiz-Trillo I."/>
            <person name="Haas B."/>
            <person name="Nusbaum C."/>
            <person name="Birren B."/>
        </authorList>
    </citation>
    <scope>NUCLEOTIDE SEQUENCE [LARGE SCALE GENOMIC DNA]</scope>
    <source>
        <strain evidence="2 3">JP610</strain>
    </source>
</reference>
<evidence type="ECO:0000313" key="2">
    <source>
        <dbReference type="EMBL" id="KNC86119.1"/>
    </source>
</evidence>
<dbReference type="RefSeq" id="XP_014160021.1">
    <property type="nucleotide sequence ID" value="XM_014304546.1"/>
</dbReference>
<dbReference type="AlphaFoldDB" id="A0A0L0GB47"/>
<dbReference type="Proteomes" id="UP000054560">
    <property type="component" value="Unassembled WGS sequence"/>
</dbReference>
<organism evidence="2 3">
    <name type="scientific">Sphaeroforma arctica JP610</name>
    <dbReference type="NCBI Taxonomy" id="667725"/>
    <lineage>
        <taxon>Eukaryota</taxon>
        <taxon>Ichthyosporea</taxon>
        <taxon>Ichthyophonida</taxon>
        <taxon>Sphaeroforma</taxon>
    </lineage>
</organism>
<evidence type="ECO:0000256" key="1">
    <source>
        <dbReference type="SAM" id="Phobius"/>
    </source>
</evidence>
<accession>A0A0L0GB47</accession>
<protein>
    <submittedName>
        <fullName evidence="2">Uncharacterized protein</fullName>
    </submittedName>
</protein>
<feature type="non-terminal residue" evidence="2">
    <location>
        <position position="105"/>
    </location>
</feature>
<keyword evidence="3" id="KW-1185">Reference proteome</keyword>
<evidence type="ECO:0000313" key="3">
    <source>
        <dbReference type="Proteomes" id="UP000054560"/>
    </source>
</evidence>
<feature type="transmembrane region" description="Helical" evidence="1">
    <location>
        <begin position="12"/>
        <end position="33"/>
    </location>
</feature>
<sequence>SNRKFDAFLRQYCRVGCLVGVYGGFYSGIVYFADKTLKQLPYQDAFWRVLARLASTHDWSFMDTNATTEARLVHTENNYGTFHTHMPELNDICHTINLHGHARTA</sequence>
<dbReference type="EMBL" id="KQ241667">
    <property type="protein sequence ID" value="KNC86119.1"/>
    <property type="molecule type" value="Genomic_DNA"/>
</dbReference>
<keyword evidence="1" id="KW-0472">Membrane</keyword>
<keyword evidence="1" id="KW-1133">Transmembrane helix</keyword>
<gene>
    <name evidence="2" type="ORF">SARC_01735</name>
</gene>
<feature type="non-terminal residue" evidence="2">
    <location>
        <position position="1"/>
    </location>
</feature>
<dbReference type="GeneID" id="25902239"/>
<keyword evidence="1" id="KW-0812">Transmembrane</keyword>